<feature type="region of interest" description="Disordered" evidence="1">
    <location>
        <begin position="205"/>
        <end position="229"/>
    </location>
</feature>
<reference evidence="2 3" key="1">
    <citation type="submission" date="2014-06" db="EMBL/GenBank/DDBJ databases">
        <title>Evolutionary Origins and Diversification of the Mycorrhizal Mutualists.</title>
        <authorList>
            <consortium name="DOE Joint Genome Institute"/>
            <consortium name="Mycorrhizal Genomics Consortium"/>
            <person name="Kohler A."/>
            <person name="Kuo A."/>
            <person name="Nagy L.G."/>
            <person name="Floudas D."/>
            <person name="Copeland A."/>
            <person name="Barry K.W."/>
            <person name="Cichocki N."/>
            <person name="Veneault-Fourrey C."/>
            <person name="LaButti K."/>
            <person name="Lindquist E.A."/>
            <person name="Lipzen A."/>
            <person name="Lundell T."/>
            <person name="Morin E."/>
            <person name="Murat C."/>
            <person name="Riley R."/>
            <person name="Ohm R."/>
            <person name="Sun H."/>
            <person name="Tunlid A."/>
            <person name="Henrissat B."/>
            <person name="Grigoriev I.V."/>
            <person name="Hibbett D.S."/>
            <person name="Martin F."/>
        </authorList>
    </citation>
    <scope>NUCLEOTIDE SEQUENCE [LARGE SCALE GENOMIC DNA]</scope>
    <source>
        <strain evidence="2 3">FD-325 SS-3</strain>
    </source>
</reference>
<feature type="compositionally biased region" description="Low complexity" evidence="1">
    <location>
        <begin position="136"/>
        <end position="153"/>
    </location>
</feature>
<feature type="region of interest" description="Disordered" evidence="1">
    <location>
        <begin position="136"/>
        <end position="170"/>
    </location>
</feature>
<gene>
    <name evidence="2" type="ORF">PLICRDRAFT_181181</name>
</gene>
<dbReference type="Proteomes" id="UP000053263">
    <property type="component" value="Unassembled WGS sequence"/>
</dbReference>
<sequence>MFVFVARRRRSRRRFRCSTRRRPPSASLQRVLVALFLHAPNPRAAYAHSPTPTPDSARDNDAVEKGVRGGEEGSRACRVHQTQARASPRQRQLAAAPHRPTSPSPSAPRLPRESVLASTSSPPPLAFTLPPFAFTHPSHASPSTPSAFAPHAASRSRAHPTPPRLRPRHSRHPLLIAVLAGSPKPAAPKCRRNAHLHIDAGGCRVDAEQTRSPHIAHRGRRRARTPAST</sequence>
<dbReference type="HOGENOM" id="CLU_1210261_0_0_1"/>
<protein>
    <submittedName>
        <fullName evidence="2">Uncharacterized protein</fullName>
    </submittedName>
</protein>
<feature type="compositionally biased region" description="Basic and acidic residues" evidence="1">
    <location>
        <begin position="56"/>
        <end position="75"/>
    </location>
</feature>
<dbReference type="EMBL" id="KN832781">
    <property type="protein sequence ID" value="KII82673.1"/>
    <property type="molecule type" value="Genomic_DNA"/>
</dbReference>
<evidence type="ECO:0000313" key="2">
    <source>
        <dbReference type="EMBL" id="KII82673.1"/>
    </source>
</evidence>
<feature type="region of interest" description="Disordered" evidence="1">
    <location>
        <begin position="44"/>
        <end position="122"/>
    </location>
</feature>
<feature type="compositionally biased region" description="Basic residues" evidence="1">
    <location>
        <begin position="214"/>
        <end position="229"/>
    </location>
</feature>
<organism evidence="2 3">
    <name type="scientific">Plicaturopsis crispa FD-325 SS-3</name>
    <dbReference type="NCBI Taxonomy" id="944288"/>
    <lineage>
        <taxon>Eukaryota</taxon>
        <taxon>Fungi</taxon>
        <taxon>Dikarya</taxon>
        <taxon>Basidiomycota</taxon>
        <taxon>Agaricomycotina</taxon>
        <taxon>Agaricomycetes</taxon>
        <taxon>Agaricomycetidae</taxon>
        <taxon>Amylocorticiales</taxon>
        <taxon>Amylocorticiaceae</taxon>
        <taxon>Plicatura</taxon>
        <taxon>Plicaturopsis crispa</taxon>
    </lineage>
</organism>
<keyword evidence="3" id="KW-1185">Reference proteome</keyword>
<accession>A0A0C9T3K3</accession>
<dbReference type="AlphaFoldDB" id="A0A0C9T3K3"/>
<name>A0A0C9T3K3_PLICR</name>
<evidence type="ECO:0000313" key="3">
    <source>
        <dbReference type="Proteomes" id="UP000053263"/>
    </source>
</evidence>
<evidence type="ECO:0000256" key="1">
    <source>
        <dbReference type="SAM" id="MobiDB-lite"/>
    </source>
</evidence>
<proteinExistence type="predicted"/>